<gene>
    <name evidence="3" type="ORF">K452DRAFT_302144</name>
</gene>
<dbReference type="AlphaFoldDB" id="A0A6A6AZ80"/>
<dbReference type="EMBL" id="ML995505">
    <property type="protein sequence ID" value="KAF2137229.1"/>
    <property type="molecule type" value="Genomic_DNA"/>
</dbReference>
<dbReference type="OrthoDB" id="10050400at2759"/>
<feature type="region of interest" description="Disordered" evidence="1">
    <location>
        <begin position="246"/>
        <end position="272"/>
    </location>
</feature>
<feature type="signal peptide" evidence="2">
    <location>
        <begin position="1"/>
        <end position="23"/>
    </location>
</feature>
<feature type="chain" id="PRO_5025335119" description="TPR domain-containing protein" evidence="2">
    <location>
        <begin position="24"/>
        <end position="365"/>
    </location>
</feature>
<dbReference type="CDD" id="cd24145">
    <property type="entry name" value="Mgr3-like"/>
    <property type="match status" value="1"/>
</dbReference>
<dbReference type="Proteomes" id="UP000799438">
    <property type="component" value="Unassembled WGS sequence"/>
</dbReference>
<proteinExistence type="predicted"/>
<protein>
    <recommendedName>
        <fullName evidence="5">TPR domain-containing protein</fullName>
    </recommendedName>
</protein>
<evidence type="ECO:0000313" key="3">
    <source>
        <dbReference type="EMBL" id="KAF2137229.1"/>
    </source>
</evidence>
<dbReference type="GeneID" id="54300046"/>
<dbReference type="GO" id="GO:0031942">
    <property type="term" value="C:i-AAA complex"/>
    <property type="evidence" value="ECO:0007669"/>
    <property type="project" value="TreeGrafter"/>
</dbReference>
<sequence>MALATACILFGFAVHLYAPYVYQHYVVGVFHNFPEPVAIKLRRALYFSQERSLSPKDVVKYYRQALQVADEIGMDPFSDEILGVKFQLASFFEKMQNHQRAIDLLEIVRRDCLRWMDALGDKHWNDGKRTRVLAKTIGISVKLGDLYSNEFIQNREKAEESLVYAVETTLKEKARREKDGVKEGEGDWITDEEMGASMEALAHHYEEMNQHYLATPLFLQALTHAPPKSCHAATLMNNLAISLSQQRPPPGFASTAPNPASGASRKQAATTPALPTTQALVEQARLWATKAVNLASGIAPPDRTEECDMACATATHNLGEFAEMQGRVAEARRRYVEAASLAKGMKFEEGVRNAEEGVKRLVGRE</sequence>
<dbReference type="Gene3D" id="1.25.40.10">
    <property type="entry name" value="Tetratricopeptide repeat domain"/>
    <property type="match status" value="1"/>
</dbReference>
<evidence type="ECO:0000256" key="2">
    <source>
        <dbReference type="SAM" id="SignalP"/>
    </source>
</evidence>
<evidence type="ECO:0000313" key="4">
    <source>
        <dbReference type="Proteomes" id="UP000799438"/>
    </source>
</evidence>
<evidence type="ECO:0008006" key="5">
    <source>
        <dbReference type="Google" id="ProtNLM"/>
    </source>
</evidence>
<reference evidence="3" key="1">
    <citation type="journal article" date="2020" name="Stud. Mycol.">
        <title>101 Dothideomycetes genomes: a test case for predicting lifestyles and emergence of pathogens.</title>
        <authorList>
            <person name="Haridas S."/>
            <person name="Albert R."/>
            <person name="Binder M."/>
            <person name="Bloem J."/>
            <person name="Labutti K."/>
            <person name="Salamov A."/>
            <person name="Andreopoulos B."/>
            <person name="Baker S."/>
            <person name="Barry K."/>
            <person name="Bills G."/>
            <person name="Bluhm B."/>
            <person name="Cannon C."/>
            <person name="Castanera R."/>
            <person name="Culley D."/>
            <person name="Daum C."/>
            <person name="Ezra D."/>
            <person name="Gonzalez J."/>
            <person name="Henrissat B."/>
            <person name="Kuo A."/>
            <person name="Liang C."/>
            <person name="Lipzen A."/>
            <person name="Lutzoni F."/>
            <person name="Magnuson J."/>
            <person name="Mondo S."/>
            <person name="Nolan M."/>
            <person name="Ohm R."/>
            <person name="Pangilinan J."/>
            <person name="Park H.-J."/>
            <person name="Ramirez L."/>
            <person name="Alfaro M."/>
            <person name="Sun H."/>
            <person name="Tritt A."/>
            <person name="Yoshinaga Y."/>
            <person name="Zwiers L.-H."/>
            <person name="Turgeon B."/>
            <person name="Goodwin S."/>
            <person name="Spatafora J."/>
            <person name="Crous P."/>
            <person name="Grigoriev I."/>
        </authorList>
    </citation>
    <scope>NUCLEOTIDE SEQUENCE</scope>
    <source>
        <strain evidence="3">CBS 121167</strain>
    </source>
</reference>
<dbReference type="InterPro" id="IPR040201">
    <property type="entry name" value="Mrg3-like"/>
</dbReference>
<accession>A0A6A6AZ80</accession>
<keyword evidence="2" id="KW-0732">Signal</keyword>
<dbReference type="PANTHER" id="PTHR28142">
    <property type="entry name" value="MITOCHONDRIAL INNER MEMBRANE I-AAA PROTEASE SUPERCOMPLEX SUBUNIT MGR3-RELATED"/>
    <property type="match status" value="1"/>
</dbReference>
<keyword evidence="4" id="KW-1185">Reference proteome</keyword>
<organism evidence="3 4">
    <name type="scientific">Aplosporella prunicola CBS 121167</name>
    <dbReference type="NCBI Taxonomy" id="1176127"/>
    <lineage>
        <taxon>Eukaryota</taxon>
        <taxon>Fungi</taxon>
        <taxon>Dikarya</taxon>
        <taxon>Ascomycota</taxon>
        <taxon>Pezizomycotina</taxon>
        <taxon>Dothideomycetes</taxon>
        <taxon>Dothideomycetes incertae sedis</taxon>
        <taxon>Botryosphaeriales</taxon>
        <taxon>Aplosporellaceae</taxon>
        <taxon>Aplosporella</taxon>
    </lineage>
</organism>
<dbReference type="GO" id="GO:0006515">
    <property type="term" value="P:protein quality control for misfolded or incompletely synthesized proteins"/>
    <property type="evidence" value="ECO:0007669"/>
    <property type="project" value="TreeGrafter"/>
</dbReference>
<name>A0A6A6AZ80_9PEZI</name>
<dbReference type="InterPro" id="IPR011990">
    <property type="entry name" value="TPR-like_helical_dom_sf"/>
</dbReference>
<dbReference type="RefSeq" id="XP_033392947.1">
    <property type="nucleotide sequence ID" value="XM_033542549.1"/>
</dbReference>
<dbReference type="GO" id="GO:0051787">
    <property type="term" value="F:misfolded protein binding"/>
    <property type="evidence" value="ECO:0007669"/>
    <property type="project" value="TreeGrafter"/>
</dbReference>
<dbReference type="PANTHER" id="PTHR28142:SF1">
    <property type="entry name" value="MITOCHONDRIAL INNER MEMBRANE I-AAA PROTEASE SUPERCOMPLEX SUBUNIT MGR3-RELATED"/>
    <property type="match status" value="1"/>
</dbReference>
<evidence type="ECO:0000256" key="1">
    <source>
        <dbReference type="SAM" id="MobiDB-lite"/>
    </source>
</evidence>